<protein>
    <submittedName>
        <fullName evidence="5">SAM-dependent methyltransferase</fullName>
    </submittedName>
</protein>
<feature type="domain" description="DNA methylase adenine-specific" evidence="4">
    <location>
        <begin position="182"/>
        <end position="402"/>
    </location>
</feature>
<name>A0A5J6GBU3_STRKN</name>
<dbReference type="PANTHER" id="PTHR42998">
    <property type="entry name" value="TYPE I RESTRICTION ENZYME HINDVIIP M PROTEIN-RELATED"/>
    <property type="match status" value="1"/>
</dbReference>
<reference evidence="5 6" key="1">
    <citation type="submission" date="2017-09" db="EMBL/GenBank/DDBJ databases">
        <authorList>
            <person name="Lee N."/>
            <person name="Cho B.-K."/>
        </authorList>
    </citation>
    <scope>NUCLEOTIDE SEQUENCE [LARGE SCALE GENOMIC DNA]</scope>
    <source>
        <strain evidence="5 6">ATCC 12853</strain>
    </source>
</reference>
<dbReference type="Pfam" id="PF02384">
    <property type="entry name" value="N6_Mtase"/>
    <property type="match status" value="1"/>
</dbReference>
<dbReference type="InterPro" id="IPR036388">
    <property type="entry name" value="WH-like_DNA-bd_sf"/>
</dbReference>
<dbReference type="InterPro" id="IPR052916">
    <property type="entry name" value="Type-I_RE_MTase_Subunit"/>
</dbReference>
<dbReference type="PANTHER" id="PTHR42998:SF1">
    <property type="entry name" value="TYPE I RESTRICTION ENZYME HINDI METHYLASE SUBUNIT"/>
    <property type="match status" value="1"/>
</dbReference>
<evidence type="ECO:0000313" key="6">
    <source>
        <dbReference type="Proteomes" id="UP000325529"/>
    </source>
</evidence>
<dbReference type="InterPro" id="IPR009061">
    <property type="entry name" value="DNA-bd_dom_put_sf"/>
</dbReference>
<dbReference type="PROSITE" id="PS00092">
    <property type="entry name" value="N6_MTASE"/>
    <property type="match status" value="1"/>
</dbReference>
<dbReference type="GO" id="GO:0008170">
    <property type="term" value="F:N-methyltransferase activity"/>
    <property type="evidence" value="ECO:0007669"/>
    <property type="project" value="InterPro"/>
</dbReference>
<dbReference type="PRINTS" id="PR00507">
    <property type="entry name" value="N12N6MTFRASE"/>
</dbReference>
<keyword evidence="5" id="KW-0808">Transferase</keyword>
<evidence type="ECO:0000256" key="1">
    <source>
        <dbReference type="ARBA" id="ARBA00022747"/>
    </source>
</evidence>
<feature type="region of interest" description="Disordered" evidence="3">
    <location>
        <begin position="720"/>
        <end position="739"/>
    </location>
</feature>
<organism evidence="5 6">
    <name type="scientific">Streptomyces kanamyceticus</name>
    <dbReference type="NCBI Taxonomy" id="1967"/>
    <lineage>
        <taxon>Bacteria</taxon>
        <taxon>Bacillati</taxon>
        <taxon>Actinomycetota</taxon>
        <taxon>Actinomycetes</taxon>
        <taxon>Kitasatosporales</taxon>
        <taxon>Streptomycetaceae</taxon>
        <taxon>Streptomyces</taxon>
    </lineage>
</organism>
<dbReference type="SUPFAM" id="SSF53335">
    <property type="entry name" value="S-adenosyl-L-methionine-dependent methyltransferases"/>
    <property type="match status" value="1"/>
</dbReference>
<dbReference type="GO" id="GO:0032259">
    <property type="term" value="P:methylation"/>
    <property type="evidence" value="ECO:0007669"/>
    <property type="project" value="UniProtKB-KW"/>
</dbReference>
<keyword evidence="2" id="KW-0238">DNA-binding</keyword>
<gene>
    <name evidence="5" type="ORF">CP970_15295</name>
</gene>
<dbReference type="Gene3D" id="3.90.220.20">
    <property type="entry name" value="DNA methylase specificity domains"/>
    <property type="match status" value="1"/>
</dbReference>
<dbReference type="InterPro" id="IPR003356">
    <property type="entry name" value="DNA_methylase_A-5"/>
</dbReference>
<keyword evidence="5" id="KW-0489">Methyltransferase</keyword>
<dbReference type="CDD" id="cd02440">
    <property type="entry name" value="AdoMet_MTases"/>
    <property type="match status" value="1"/>
</dbReference>
<evidence type="ECO:0000259" key="4">
    <source>
        <dbReference type="Pfam" id="PF02384"/>
    </source>
</evidence>
<evidence type="ECO:0000256" key="2">
    <source>
        <dbReference type="ARBA" id="ARBA00023125"/>
    </source>
</evidence>
<dbReference type="SUPFAM" id="SSF46955">
    <property type="entry name" value="Putative DNA-binding domain"/>
    <property type="match status" value="1"/>
</dbReference>
<keyword evidence="6" id="KW-1185">Reference proteome</keyword>
<dbReference type="Proteomes" id="UP000325529">
    <property type="component" value="Chromosome"/>
</dbReference>
<evidence type="ECO:0000313" key="5">
    <source>
        <dbReference type="EMBL" id="QEU92084.1"/>
    </source>
</evidence>
<dbReference type="Gene3D" id="1.10.10.10">
    <property type="entry name" value="Winged helix-like DNA-binding domain superfamily/Winged helix DNA-binding domain"/>
    <property type="match status" value="1"/>
</dbReference>
<dbReference type="InterPro" id="IPR002052">
    <property type="entry name" value="DNA_methylase_N6_adenine_CS"/>
</dbReference>
<dbReference type="REBASE" id="374549">
    <property type="entry name" value="M1.Ska12853ORF15290P"/>
</dbReference>
<dbReference type="RefSeq" id="WP_055550263.1">
    <property type="nucleotide sequence ID" value="NZ_CP023699.1"/>
</dbReference>
<dbReference type="InterPro" id="IPR029063">
    <property type="entry name" value="SAM-dependent_MTases_sf"/>
</dbReference>
<dbReference type="AlphaFoldDB" id="A0A5J6GBU3"/>
<dbReference type="GO" id="GO:0003677">
    <property type="term" value="F:DNA binding"/>
    <property type="evidence" value="ECO:0007669"/>
    <property type="project" value="UniProtKB-KW"/>
</dbReference>
<sequence>MPKQPEPSVAPEVSAQVTAAEISRLAGVTRATVSNWRRRHADFPSPAGGTDSSPLYDLAEVRVWLAGRGHGEKTPPLEELRTLLRLSAHDRSVAARLLPFVLAERRHPDLFEAADALSDEDVALRAQESVHELSVPPGARFGDVSYTASDASLLRVVLRCIEAGQTQGAVDVLAERELEDEATSGAYVTPGPLALLMARLLGAATPQSPYPGRVFDPACGSGALLVAAARQGAQHLYGQDLVPVQARRSLIHLGLEAPDSTVDIRAEDSLRADAFTDLIADGVLCNPPYGDRDWGHDELAYDPRWAYGVPPRGDSELAWVQHALAHVTPGAFAVVLLPPAAATRSLSRRIRAELIRTGALRAVVALPTGTAPPLHIGLHMWILQRPELAAPEHQLVLCVEGSALTDPDGKSVPRSARTLVGSRMAGREGVAAAAWDTLSENVLRYWTSYVSDPSGFEDVPGQARAVPVVDLLDDLVDITPARNIRTMAAAADPAAVAEQASRLRSELAHAADGLAAVARTEKWPAAGAEARQWRTATLADLTRGGALTIHRAGPPSSRERDPSPPAEFANRPVLSGRDLAAGQRAADDPDTPVPHPTAIVAEGDVLLAEIRSDSGTKARVADEQDSGAVIGRGVRLIRPDPKRLDAWFLAGFLSAEDNLNSASVGTSSLHIDPSRLRVPLLPLEEQRKYGEAFRQLHAVRQVARRVTELATVMPKTLADGLTSGTLLPPPDDSDGIAPA</sequence>
<dbReference type="SUPFAM" id="SSF116734">
    <property type="entry name" value="DNA methylase specificity domain"/>
    <property type="match status" value="1"/>
</dbReference>
<dbReference type="GO" id="GO:0009307">
    <property type="term" value="P:DNA restriction-modification system"/>
    <property type="evidence" value="ECO:0007669"/>
    <property type="project" value="UniProtKB-KW"/>
</dbReference>
<keyword evidence="1" id="KW-0680">Restriction system</keyword>
<dbReference type="EMBL" id="CP023699">
    <property type="protein sequence ID" value="QEU92084.1"/>
    <property type="molecule type" value="Genomic_DNA"/>
</dbReference>
<dbReference type="InterPro" id="IPR044946">
    <property type="entry name" value="Restrct_endonuc_typeI_TRD_sf"/>
</dbReference>
<feature type="region of interest" description="Disordered" evidence="3">
    <location>
        <begin position="544"/>
        <end position="574"/>
    </location>
</feature>
<dbReference type="KEGG" id="ska:CP970_15295"/>
<accession>A0A5J6GBU3</accession>
<dbReference type="OrthoDB" id="9784823at2"/>
<dbReference type="Gene3D" id="3.40.50.150">
    <property type="entry name" value="Vaccinia Virus protein VP39"/>
    <property type="match status" value="1"/>
</dbReference>
<evidence type="ECO:0000256" key="3">
    <source>
        <dbReference type="SAM" id="MobiDB-lite"/>
    </source>
</evidence>
<proteinExistence type="predicted"/>